<protein>
    <submittedName>
        <fullName evidence="1">Uncharacterized protein</fullName>
    </submittedName>
</protein>
<proteinExistence type="predicted"/>
<dbReference type="Proteomes" id="UP001556367">
    <property type="component" value="Unassembled WGS sequence"/>
</dbReference>
<dbReference type="EMBL" id="JASNQZ010000006">
    <property type="protein sequence ID" value="KAL0955370.1"/>
    <property type="molecule type" value="Genomic_DNA"/>
</dbReference>
<gene>
    <name evidence="1" type="ORF">HGRIS_001619</name>
</gene>
<sequence>MTLPVHDRSKVSTLCILRTTLHTPTYNVFRRADIWFSKNPWSNRSHPIARVLHEASASGLSILLHVFVGGRTALRSNRVPFHFTLAYGLTRLFASQWKISFIAS</sequence>
<name>A0ABR3JHY1_9AGAR</name>
<evidence type="ECO:0000313" key="2">
    <source>
        <dbReference type="Proteomes" id="UP001556367"/>
    </source>
</evidence>
<keyword evidence="2" id="KW-1185">Reference proteome</keyword>
<accession>A0ABR3JHY1</accession>
<evidence type="ECO:0000313" key="1">
    <source>
        <dbReference type="EMBL" id="KAL0955370.1"/>
    </source>
</evidence>
<comment type="caution">
    <text evidence="1">The sequence shown here is derived from an EMBL/GenBank/DDBJ whole genome shotgun (WGS) entry which is preliminary data.</text>
</comment>
<organism evidence="1 2">
    <name type="scientific">Hohenbuehelia grisea</name>
    <dbReference type="NCBI Taxonomy" id="104357"/>
    <lineage>
        <taxon>Eukaryota</taxon>
        <taxon>Fungi</taxon>
        <taxon>Dikarya</taxon>
        <taxon>Basidiomycota</taxon>
        <taxon>Agaricomycotina</taxon>
        <taxon>Agaricomycetes</taxon>
        <taxon>Agaricomycetidae</taxon>
        <taxon>Agaricales</taxon>
        <taxon>Pleurotineae</taxon>
        <taxon>Pleurotaceae</taxon>
        <taxon>Hohenbuehelia</taxon>
    </lineage>
</organism>
<reference evidence="2" key="1">
    <citation type="submission" date="2024-06" db="EMBL/GenBank/DDBJ databases">
        <title>Multi-omics analyses provide insights into the biosynthesis of the anticancer antibiotic pleurotin in Hohenbuehelia grisea.</title>
        <authorList>
            <person name="Weaver J.A."/>
            <person name="Alberti F."/>
        </authorList>
    </citation>
    <scope>NUCLEOTIDE SEQUENCE [LARGE SCALE GENOMIC DNA]</scope>
    <source>
        <strain evidence="2">T-177</strain>
    </source>
</reference>